<comment type="caution">
    <text evidence="2">The sequence shown here is derived from an EMBL/GenBank/DDBJ whole genome shotgun (WGS) entry which is preliminary data.</text>
</comment>
<proteinExistence type="predicted"/>
<keyword evidence="1" id="KW-0732">Signal</keyword>
<sequence length="247" mass="28722">MTLLAVCCLCLLTSGAYSHYSTTDALNHLNRSVQMMDLLHEVLQLQQVAIEEVERLSGSSGIVSESFYQHPQTSTEDTNREPLVRSLAHTQRMLGLNRFRVVLNGVQFRTGSTSYEMKMRSTSRAHPHRVVNVRFPRVPRPVSRKKGVYGQIVEMRQWFRAWARQDRKRRDYTKYFKPVLCYLEGYWEKVRRNANKQFSDIEKVCGKPTFPSIESTKGDARSRMSKLSSFLERLMSVLMMIDDNDDD</sequence>
<feature type="signal peptide" evidence="1">
    <location>
        <begin position="1"/>
        <end position="18"/>
    </location>
</feature>
<dbReference type="EMBL" id="JAODUP010000290">
    <property type="protein sequence ID" value="KAK2153653.1"/>
    <property type="molecule type" value="Genomic_DNA"/>
</dbReference>
<keyword evidence="3" id="KW-1185">Reference proteome</keyword>
<evidence type="ECO:0000313" key="3">
    <source>
        <dbReference type="Proteomes" id="UP001208570"/>
    </source>
</evidence>
<evidence type="ECO:0000313" key="2">
    <source>
        <dbReference type="EMBL" id="KAK2153653.1"/>
    </source>
</evidence>
<dbReference type="Proteomes" id="UP001208570">
    <property type="component" value="Unassembled WGS sequence"/>
</dbReference>
<reference evidence="2" key="1">
    <citation type="journal article" date="2023" name="Mol. Biol. Evol.">
        <title>Third-Generation Sequencing Reveals the Adaptive Role of the Epigenome in Three Deep-Sea Polychaetes.</title>
        <authorList>
            <person name="Perez M."/>
            <person name="Aroh O."/>
            <person name="Sun Y."/>
            <person name="Lan Y."/>
            <person name="Juniper S.K."/>
            <person name="Young C.R."/>
            <person name="Angers B."/>
            <person name="Qian P.Y."/>
        </authorList>
    </citation>
    <scope>NUCLEOTIDE SEQUENCE</scope>
    <source>
        <strain evidence="2">P08H-3</strain>
    </source>
</reference>
<protein>
    <submittedName>
        <fullName evidence="2">Uncharacterized protein</fullName>
    </submittedName>
</protein>
<dbReference type="AlphaFoldDB" id="A0AAD9N327"/>
<organism evidence="2 3">
    <name type="scientific">Paralvinella palmiformis</name>
    <dbReference type="NCBI Taxonomy" id="53620"/>
    <lineage>
        <taxon>Eukaryota</taxon>
        <taxon>Metazoa</taxon>
        <taxon>Spiralia</taxon>
        <taxon>Lophotrochozoa</taxon>
        <taxon>Annelida</taxon>
        <taxon>Polychaeta</taxon>
        <taxon>Sedentaria</taxon>
        <taxon>Canalipalpata</taxon>
        <taxon>Terebellida</taxon>
        <taxon>Terebelliformia</taxon>
        <taxon>Alvinellidae</taxon>
        <taxon>Paralvinella</taxon>
    </lineage>
</organism>
<feature type="chain" id="PRO_5042036008" evidence="1">
    <location>
        <begin position="19"/>
        <end position="247"/>
    </location>
</feature>
<name>A0AAD9N327_9ANNE</name>
<accession>A0AAD9N327</accession>
<gene>
    <name evidence="2" type="ORF">LSH36_290g02051</name>
</gene>
<evidence type="ECO:0000256" key="1">
    <source>
        <dbReference type="SAM" id="SignalP"/>
    </source>
</evidence>